<dbReference type="OrthoDB" id="2432613at2759"/>
<dbReference type="PANTHER" id="PTHR28154:SF1">
    <property type="entry name" value="CELL WALL SYNTHESIS PROTEIN KNH1-RELATED"/>
    <property type="match status" value="1"/>
</dbReference>
<name>A0A9P6HKG7_9AGAM</name>
<feature type="chain" id="PRO_5040154004" description="Yeast cell wall synthesis Kre9/Knh1-like N-terminal domain-containing protein" evidence="3">
    <location>
        <begin position="19"/>
        <end position="227"/>
    </location>
</feature>
<dbReference type="EMBL" id="WIUZ02000004">
    <property type="protein sequence ID" value="KAF9788056.1"/>
    <property type="molecule type" value="Genomic_DNA"/>
</dbReference>
<feature type="domain" description="Yeast cell wall synthesis Kre9/Knh1-like N-terminal" evidence="4">
    <location>
        <begin position="25"/>
        <end position="116"/>
    </location>
</feature>
<proteinExistence type="predicted"/>
<feature type="signal peptide" evidence="3">
    <location>
        <begin position="1"/>
        <end position="18"/>
    </location>
</feature>
<dbReference type="GO" id="GO:0042546">
    <property type="term" value="P:cell wall biogenesis"/>
    <property type="evidence" value="ECO:0007669"/>
    <property type="project" value="InterPro"/>
</dbReference>
<evidence type="ECO:0000256" key="2">
    <source>
        <dbReference type="SAM" id="MobiDB-lite"/>
    </source>
</evidence>
<dbReference type="InterPro" id="IPR018466">
    <property type="entry name" value="Kre9/Knh1-like_N"/>
</dbReference>
<organism evidence="5 6">
    <name type="scientific">Thelephora terrestris</name>
    <dbReference type="NCBI Taxonomy" id="56493"/>
    <lineage>
        <taxon>Eukaryota</taxon>
        <taxon>Fungi</taxon>
        <taxon>Dikarya</taxon>
        <taxon>Basidiomycota</taxon>
        <taxon>Agaricomycotina</taxon>
        <taxon>Agaricomycetes</taxon>
        <taxon>Thelephorales</taxon>
        <taxon>Thelephoraceae</taxon>
        <taxon>Thelephora</taxon>
    </lineage>
</organism>
<evidence type="ECO:0000256" key="1">
    <source>
        <dbReference type="ARBA" id="ARBA00022729"/>
    </source>
</evidence>
<reference evidence="5" key="2">
    <citation type="submission" date="2020-11" db="EMBL/GenBank/DDBJ databases">
        <authorList>
            <consortium name="DOE Joint Genome Institute"/>
            <person name="Kuo A."/>
            <person name="Miyauchi S."/>
            <person name="Kiss E."/>
            <person name="Drula E."/>
            <person name="Kohler A."/>
            <person name="Sanchez-Garcia M."/>
            <person name="Andreopoulos B."/>
            <person name="Barry K.W."/>
            <person name="Bonito G."/>
            <person name="Buee M."/>
            <person name="Carver A."/>
            <person name="Chen C."/>
            <person name="Cichocki N."/>
            <person name="Clum A."/>
            <person name="Culley D."/>
            <person name="Crous P.W."/>
            <person name="Fauchery L."/>
            <person name="Girlanda M."/>
            <person name="Hayes R."/>
            <person name="Keri Z."/>
            <person name="Labutti K."/>
            <person name="Lipzen A."/>
            <person name="Lombard V."/>
            <person name="Magnuson J."/>
            <person name="Maillard F."/>
            <person name="Morin E."/>
            <person name="Murat C."/>
            <person name="Nolan M."/>
            <person name="Ohm R."/>
            <person name="Pangilinan J."/>
            <person name="Pereira M."/>
            <person name="Perotto S."/>
            <person name="Peter M."/>
            <person name="Riley R."/>
            <person name="Sitrit Y."/>
            <person name="Stielow B."/>
            <person name="Szollosi G."/>
            <person name="Zifcakova L."/>
            <person name="Stursova M."/>
            <person name="Spatafora J.W."/>
            <person name="Tedersoo L."/>
            <person name="Vaario L.-M."/>
            <person name="Yamada A."/>
            <person name="Yan M."/>
            <person name="Wang P."/>
            <person name="Xu J."/>
            <person name="Bruns T."/>
            <person name="Baldrian P."/>
            <person name="Vilgalys R."/>
            <person name="Henrissat B."/>
            <person name="Grigoriev I.V."/>
            <person name="Hibbett D."/>
            <person name="Nagy L.G."/>
            <person name="Martin F.M."/>
        </authorList>
    </citation>
    <scope>NUCLEOTIDE SEQUENCE</scope>
    <source>
        <strain evidence="5">UH-Tt-Lm1</strain>
    </source>
</reference>
<reference evidence="5" key="1">
    <citation type="journal article" date="2020" name="Nat. Commun.">
        <title>Large-scale genome sequencing of mycorrhizal fungi provides insights into the early evolution of symbiotic traits.</title>
        <authorList>
            <person name="Miyauchi S."/>
            <person name="Kiss E."/>
            <person name="Kuo A."/>
            <person name="Drula E."/>
            <person name="Kohler A."/>
            <person name="Sanchez-Garcia M."/>
            <person name="Morin E."/>
            <person name="Andreopoulos B."/>
            <person name="Barry K.W."/>
            <person name="Bonito G."/>
            <person name="Buee M."/>
            <person name="Carver A."/>
            <person name="Chen C."/>
            <person name="Cichocki N."/>
            <person name="Clum A."/>
            <person name="Culley D."/>
            <person name="Crous P.W."/>
            <person name="Fauchery L."/>
            <person name="Girlanda M."/>
            <person name="Hayes R.D."/>
            <person name="Keri Z."/>
            <person name="LaButti K."/>
            <person name="Lipzen A."/>
            <person name="Lombard V."/>
            <person name="Magnuson J."/>
            <person name="Maillard F."/>
            <person name="Murat C."/>
            <person name="Nolan M."/>
            <person name="Ohm R.A."/>
            <person name="Pangilinan J."/>
            <person name="Pereira M.F."/>
            <person name="Perotto S."/>
            <person name="Peter M."/>
            <person name="Pfister S."/>
            <person name="Riley R."/>
            <person name="Sitrit Y."/>
            <person name="Stielow J.B."/>
            <person name="Szollosi G."/>
            <person name="Zifcakova L."/>
            <person name="Stursova M."/>
            <person name="Spatafora J.W."/>
            <person name="Tedersoo L."/>
            <person name="Vaario L.M."/>
            <person name="Yamada A."/>
            <person name="Yan M."/>
            <person name="Wang P."/>
            <person name="Xu J."/>
            <person name="Bruns T."/>
            <person name="Baldrian P."/>
            <person name="Vilgalys R."/>
            <person name="Dunand C."/>
            <person name="Henrissat B."/>
            <person name="Grigoriev I.V."/>
            <person name="Hibbett D."/>
            <person name="Nagy L.G."/>
            <person name="Martin F.M."/>
        </authorList>
    </citation>
    <scope>NUCLEOTIDE SEQUENCE</scope>
    <source>
        <strain evidence="5">UH-Tt-Lm1</strain>
    </source>
</reference>
<keyword evidence="1 3" id="KW-0732">Signal</keyword>
<accession>A0A9P6HKG7</accession>
<dbReference type="InterPro" id="IPR045328">
    <property type="entry name" value="Kre9/Knh1"/>
</dbReference>
<dbReference type="GO" id="GO:0006078">
    <property type="term" value="P:(1-&gt;6)-beta-D-glucan biosynthetic process"/>
    <property type="evidence" value="ECO:0007669"/>
    <property type="project" value="InterPro"/>
</dbReference>
<gene>
    <name evidence="5" type="ORF">BJ322DRAFT_1209150</name>
</gene>
<evidence type="ECO:0000313" key="6">
    <source>
        <dbReference type="Proteomes" id="UP000736335"/>
    </source>
</evidence>
<dbReference type="PANTHER" id="PTHR28154">
    <property type="entry name" value="CELL WALL SYNTHESIS PROTEIN KNH1-RELATED"/>
    <property type="match status" value="1"/>
</dbReference>
<sequence>MRATTLFLALTAAIPAFASPYTTAPVATTSWQGGQPQTIQWIENPNSPTPSLKDYGPCKISIYVGNVQQQTSLQLISPSTNVSNVSSLQFTPDPTIGPNSDQYFIRIESLSLKDSTSPQFPALAFSAKFQLTGMTGTFTADEQSQINAASSLPIGGSTSSPLPSGTSSRVSSSIASTPKSSGSSSSSSVRPSGTGSTQGNTGGALGLAAGKLLTGVVAVAVGIAVFL</sequence>
<evidence type="ECO:0000313" key="5">
    <source>
        <dbReference type="EMBL" id="KAF9788056.1"/>
    </source>
</evidence>
<dbReference type="AlphaFoldDB" id="A0A9P6HKG7"/>
<dbReference type="Proteomes" id="UP000736335">
    <property type="component" value="Unassembled WGS sequence"/>
</dbReference>
<comment type="caution">
    <text evidence="5">The sequence shown here is derived from an EMBL/GenBank/DDBJ whole genome shotgun (WGS) entry which is preliminary data.</text>
</comment>
<dbReference type="Pfam" id="PF10342">
    <property type="entry name" value="Kre9_KNH"/>
    <property type="match status" value="1"/>
</dbReference>
<evidence type="ECO:0000259" key="4">
    <source>
        <dbReference type="Pfam" id="PF10342"/>
    </source>
</evidence>
<protein>
    <recommendedName>
        <fullName evidence="4">Yeast cell wall synthesis Kre9/Knh1-like N-terminal domain-containing protein</fullName>
    </recommendedName>
</protein>
<evidence type="ECO:0000256" key="3">
    <source>
        <dbReference type="SAM" id="SignalP"/>
    </source>
</evidence>
<feature type="region of interest" description="Disordered" evidence="2">
    <location>
        <begin position="150"/>
        <end position="199"/>
    </location>
</feature>
<keyword evidence="6" id="KW-1185">Reference proteome</keyword>